<accession>A0A9P7BAZ8</accession>
<evidence type="ECO:0000313" key="8">
    <source>
        <dbReference type="EMBL" id="KAG0670983.1"/>
    </source>
</evidence>
<dbReference type="AlphaFoldDB" id="A0A9P7BAZ8"/>
<sequence>MNFKVTLSLTPYDLVVIVAVYLHCLQDANIPLEVFQELICPTIEPSPFDPLIDRDVVYPGLTDPLIPDLCVITRRLSEIDGFKDMVEAYIGCVTSIKTLETVYNMLKAVKFLCLVKTAKDLKERRKENESKSIVCFTERSFLGNYIVKCLMKVEIGSFDDKIILFDCFKKMVSEFMDSEIRIFYGWHIPNRTSSLKNWGLMTDEYNDNEKMIKMLGELTHNIERNEAPDLIISANHLENILDWYLYKKVKKAPFPEDDPSQNLVTDMINNISLHNKSLFPKINVIKYLMYLDNNCYDDAFKALHNYFDYVLSQNADSYFHISSLCIATFYTHFHDTELAVKSFDEATKVAREHRDSDTLNLIIVWIMKFIEDRPEHAAQFNLKVDQITRFLKSSSDSTDARIFESAYRFEALTLFRRHDDKISLFEALYRYTVLAMEQHKSEGGMSDLMQFKTMLWQELGFPKLAEIYDKFAKQNENSKELDEMFVNLEQNKLDLVKRYLKCSKFQTFGYDDRMRATMLKVRYLRTVCEYDMAFSIVEDAILECTAYCSDFRMKNDFEIEKCLLFLDSNLGCRCLHLAIDLLKYNQLIQNGPTTVKCIFILYRVLMESCNFEDAQELLEENIVNIMQYSEFREQAGIYRKAVKEALAAE</sequence>
<organism evidence="8 9">
    <name type="scientific">Maudiozyma exigua</name>
    <name type="common">Yeast</name>
    <name type="synonym">Kazachstania exigua</name>
    <dbReference type="NCBI Taxonomy" id="34358"/>
    <lineage>
        <taxon>Eukaryota</taxon>
        <taxon>Fungi</taxon>
        <taxon>Dikarya</taxon>
        <taxon>Ascomycota</taxon>
        <taxon>Saccharomycotina</taxon>
        <taxon>Saccharomycetes</taxon>
        <taxon>Saccharomycetales</taxon>
        <taxon>Saccharomycetaceae</taxon>
        <taxon>Maudiozyma</taxon>
    </lineage>
</organism>
<reference evidence="8 9" key="1">
    <citation type="submission" date="2020-11" db="EMBL/GenBank/DDBJ databases">
        <title>Kefir isolates.</title>
        <authorList>
            <person name="Marcisauskas S."/>
            <person name="Kim Y."/>
            <person name="Blasche S."/>
        </authorList>
    </citation>
    <scope>NUCLEOTIDE SEQUENCE [LARGE SCALE GENOMIC DNA]</scope>
    <source>
        <strain evidence="8 9">OG2</strain>
    </source>
</reference>
<gene>
    <name evidence="8" type="primary">APC5</name>
    <name evidence="8" type="ORF">C6P45_001490</name>
</gene>
<evidence type="ECO:0000256" key="2">
    <source>
        <dbReference type="ARBA" id="ARBA00016066"/>
    </source>
</evidence>
<dbReference type="GO" id="GO:0045842">
    <property type="term" value="P:positive regulation of mitotic metaphase/anaphase transition"/>
    <property type="evidence" value="ECO:0007669"/>
    <property type="project" value="TreeGrafter"/>
</dbReference>
<evidence type="ECO:0000256" key="3">
    <source>
        <dbReference type="ARBA" id="ARBA00022618"/>
    </source>
</evidence>
<keyword evidence="5" id="KW-0833">Ubl conjugation pathway</keyword>
<keyword evidence="9" id="KW-1185">Reference proteome</keyword>
<evidence type="ECO:0000256" key="5">
    <source>
        <dbReference type="ARBA" id="ARBA00022786"/>
    </source>
</evidence>
<protein>
    <recommendedName>
        <fullName evidence="2">Anaphase-promoting complex subunit 5</fullName>
    </recommendedName>
</protein>
<evidence type="ECO:0000259" key="7">
    <source>
        <dbReference type="Pfam" id="PF12862"/>
    </source>
</evidence>
<dbReference type="EMBL" id="PUHR01000017">
    <property type="protein sequence ID" value="KAG0670983.1"/>
    <property type="molecule type" value="Genomic_DNA"/>
</dbReference>
<dbReference type="Pfam" id="PF12862">
    <property type="entry name" value="ANAPC5"/>
    <property type="match status" value="1"/>
</dbReference>
<comment type="similarity">
    <text evidence="1">Belongs to the APC5 family.</text>
</comment>
<feature type="domain" description="Anaphase-promoting complex subunit 5" evidence="7">
    <location>
        <begin position="285"/>
        <end position="372"/>
    </location>
</feature>
<keyword evidence="3" id="KW-0132">Cell division</keyword>
<comment type="caution">
    <text evidence="8">The sequence shown here is derived from an EMBL/GenBank/DDBJ whole genome shotgun (WGS) entry which is preliminary data.</text>
</comment>
<keyword evidence="4" id="KW-0498">Mitosis</keyword>
<dbReference type="PANTHER" id="PTHR12830:SF9">
    <property type="entry name" value="ANAPHASE-PROMOTING COMPLEX SUBUNIT 5"/>
    <property type="match status" value="1"/>
</dbReference>
<keyword evidence="6" id="KW-0131">Cell cycle</keyword>
<dbReference type="InterPro" id="IPR026000">
    <property type="entry name" value="Apc5_dom"/>
</dbReference>
<evidence type="ECO:0000256" key="6">
    <source>
        <dbReference type="ARBA" id="ARBA00023306"/>
    </source>
</evidence>
<dbReference type="GO" id="GO:0005680">
    <property type="term" value="C:anaphase-promoting complex"/>
    <property type="evidence" value="ECO:0007669"/>
    <property type="project" value="InterPro"/>
</dbReference>
<dbReference type="GO" id="GO:0070979">
    <property type="term" value="P:protein K11-linked ubiquitination"/>
    <property type="evidence" value="ECO:0007669"/>
    <property type="project" value="TreeGrafter"/>
</dbReference>
<dbReference type="Proteomes" id="UP000750334">
    <property type="component" value="Unassembled WGS sequence"/>
</dbReference>
<dbReference type="InterPro" id="IPR037679">
    <property type="entry name" value="Apc5"/>
</dbReference>
<dbReference type="GO" id="GO:0051301">
    <property type="term" value="P:cell division"/>
    <property type="evidence" value="ECO:0007669"/>
    <property type="project" value="UniProtKB-KW"/>
</dbReference>
<name>A0A9P7BAZ8_MAUEX</name>
<evidence type="ECO:0000256" key="1">
    <source>
        <dbReference type="ARBA" id="ARBA00007450"/>
    </source>
</evidence>
<dbReference type="GO" id="GO:0031145">
    <property type="term" value="P:anaphase-promoting complex-dependent catabolic process"/>
    <property type="evidence" value="ECO:0007669"/>
    <property type="project" value="TreeGrafter"/>
</dbReference>
<dbReference type="OrthoDB" id="2504561at2759"/>
<evidence type="ECO:0000256" key="4">
    <source>
        <dbReference type="ARBA" id="ARBA00022776"/>
    </source>
</evidence>
<evidence type="ECO:0000313" key="9">
    <source>
        <dbReference type="Proteomes" id="UP000750334"/>
    </source>
</evidence>
<dbReference type="PANTHER" id="PTHR12830">
    <property type="entry name" value="ANAPHASE-PROMOTING COMPLEX SUBUNIT 5"/>
    <property type="match status" value="1"/>
</dbReference>
<proteinExistence type="inferred from homology"/>